<keyword evidence="5 8" id="KW-0472">Membrane</keyword>
<keyword evidence="4 8" id="KW-0406">Ion transport</keyword>
<dbReference type="NCBIfam" id="TIGR01145">
    <property type="entry name" value="ATP_synt_delta"/>
    <property type="match status" value="1"/>
</dbReference>
<keyword evidence="10" id="KW-1185">Reference proteome</keyword>
<proteinExistence type="inferred from homology"/>
<comment type="caution">
    <text evidence="9">The sequence shown here is derived from an EMBL/GenBank/DDBJ whole genome shotgun (WGS) entry which is preliminary data.</text>
</comment>
<evidence type="ECO:0000256" key="5">
    <source>
        <dbReference type="ARBA" id="ARBA00023136"/>
    </source>
</evidence>
<keyword evidence="2 8" id="KW-0813">Transport</keyword>
<dbReference type="PANTHER" id="PTHR11910">
    <property type="entry name" value="ATP SYNTHASE DELTA CHAIN"/>
    <property type="match status" value="1"/>
</dbReference>
<dbReference type="Pfam" id="PF00213">
    <property type="entry name" value="OSCP"/>
    <property type="match status" value="1"/>
</dbReference>
<comment type="function">
    <text evidence="8">F(1)F(0) ATP synthase produces ATP from ADP in the presence of a proton or sodium gradient. F-type ATPases consist of two structural domains, F(1) containing the extramembraneous catalytic core and F(0) containing the membrane proton channel, linked together by a central stalk and a peripheral stalk. During catalysis, ATP synthesis in the catalytic domain of F(1) is coupled via a rotary mechanism of the central stalk subunits to proton translocation.</text>
</comment>
<dbReference type="InterPro" id="IPR000711">
    <property type="entry name" value="ATPase_OSCP/dsu"/>
</dbReference>
<dbReference type="RefSeq" id="WP_339960170.1">
    <property type="nucleotide sequence ID" value="NZ_JAWMWH010000001.1"/>
</dbReference>
<accession>A0ABU8SLA7</accession>
<name>A0ABU8SLA7_9LACO</name>
<evidence type="ECO:0000256" key="2">
    <source>
        <dbReference type="ARBA" id="ARBA00022448"/>
    </source>
</evidence>
<protein>
    <recommendedName>
        <fullName evidence="8">ATP synthase subunit delta</fullName>
    </recommendedName>
    <alternativeName>
        <fullName evidence="8">ATP synthase F(1) sector subunit delta</fullName>
    </alternativeName>
    <alternativeName>
        <fullName evidence="8">F-type ATPase subunit delta</fullName>
        <shortName evidence="8">F-ATPase subunit delta</shortName>
    </alternativeName>
</protein>
<dbReference type="PRINTS" id="PR00125">
    <property type="entry name" value="ATPASEDELTA"/>
</dbReference>
<dbReference type="InterPro" id="IPR026015">
    <property type="entry name" value="ATP_synth_OSCP/delta_N_sf"/>
</dbReference>
<evidence type="ECO:0000256" key="7">
    <source>
        <dbReference type="ARBA" id="ARBA00023310"/>
    </source>
</evidence>
<dbReference type="PROSITE" id="PS00389">
    <property type="entry name" value="ATPASE_DELTA"/>
    <property type="match status" value="1"/>
</dbReference>
<evidence type="ECO:0000256" key="8">
    <source>
        <dbReference type="HAMAP-Rule" id="MF_01416"/>
    </source>
</evidence>
<evidence type="ECO:0000313" key="9">
    <source>
        <dbReference type="EMBL" id="MEJ6400360.1"/>
    </source>
</evidence>
<dbReference type="EMBL" id="JAWMWH010000001">
    <property type="protein sequence ID" value="MEJ6400360.1"/>
    <property type="molecule type" value="Genomic_DNA"/>
</dbReference>
<sequence length="181" mass="19859">MSLDKVTFSKRYAKALFDLLKSDNELDSGYEDLQSIKAVFEDNPSLSSVLSDVSFSETNKEQLIKSMIDNASSKYIQNLIKVLAGSDNMDKMVSIIDAFVDIYDEYNNIVHADLISAVPLDADQQSKLKAAFAARTGAKKVVLNSKVDASIIGGLVIKSSDVIFDGSVKSKLNRVKQLLLK</sequence>
<keyword evidence="8" id="KW-1003">Cell membrane</keyword>
<keyword evidence="6 8" id="KW-0139">CF(1)</keyword>
<evidence type="ECO:0000256" key="6">
    <source>
        <dbReference type="ARBA" id="ARBA00023196"/>
    </source>
</evidence>
<comment type="similarity">
    <text evidence="8">Belongs to the ATPase delta chain family.</text>
</comment>
<dbReference type="HAMAP" id="MF_01416">
    <property type="entry name" value="ATP_synth_delta_bact"/>
    <property type="match status" value="1"/>
</dbReference>
<dbReference type="InterPro" id="IPR020781">
    <property type="entry name" value="ATPase_OSCP/d_CS"/>
</dbReference>
<gene>
    <name evidence="8 9" type="primary">atpH</name>
    <name evidence="9" type="ORF">R4146_04145</name>
</gene>
<evidence type="ECO:0000313" key="10">
    <source>
        <dbReference type="Proteomes" id="UP001370590"/>
    </source>
</evidence>
<dbReference type="Proteomes" id="UP001370590">
    <property type="component" value="Unassembled WGS sequence"/>
</dbReference>
<reference evidence="9 10" key="1">
    <citation type="submission" date="2023-10" db="EMBL/GenBank/DDBJ databases">
        <title>Nicoliella lavandulae sp. nov. isolated from Lavandula angustifolia flowers.</title>
        <authorList>
            <person name="Alcantara C."/>
            <person name="Zuniga M."/>
            <person name="Landete J.M."/>
            <person name="Monedero V."/>
        </authorList>
    </citation>
    <scope>NUCLEOTIDE SEQUENCE [LARGE SCALE GENOMIC DNA]</scope>
    <source>
        <strain evidence="9 10">Es01</strain>
    </source>
</reference>
<evidence type="ECO:0000256" key="4">
    <source>
        <dbReference type="ARBA" id="ARBA00023065"/>
    </source>
</evidence>
<keyword evidence="3 8" id="KW-0375">Hydrogen ion transport</keyword>
<dbReference type="Gene3D" id="1.10.520.20">
    <property type="entry name" value="N-terminal domain of the delta subunit of the F1F0-ATP synthase"/>
    <property type="match status" value="1"/>
</dbReference>
<keyword evidence="7 8" id="KW-0066">ATP synthesis</keyword>
<evidence type="ECO:0000256" key="1">
    <source>
        <dbReference type="ARBA" id="ARBA00004370"/>
    </source>
</evidence>
<dbReference type="SUPFAM" id="SSF47928">
    <property type="entry name" value="N-terminal domain of the delta subunit of the F1F0-ATP synthase"/>
    <property type="match status" value="1"/>
</dbReference>
<organism evidence="9 10">
    <name type="scientific">Nicoliella lavandulae</name>
    <dbReference type="NCBI Taxonomy" id="3082954"/>
    <lineage>
        <taxon>Bacteria</taxon>
        <taxon>Bacillati</taxon>
        <taxon>Bacillota</taxon>
        <taxon>Bacilli</taxon>
        <taxon>Lactobacillales</taxon>
        <taxon>Lactobacillaceae</taxon>
        <taxon>Nicoliella</taxon>
    </lineage>
</organism>
<comment type="function">
    <text evidence="8">This protein is part of the stalk that links CF(0) to CF(1). It either transmits conformational changes from CF(0) to CF(1) or is implicated in proton conduction.</text>
</comment>
<evidence type="ECO:0000256" key="3">
    <source>
        <dbReference type="ARBA" id="ARBA00022781"/>
    </source>
</evidence>
<comment type="subcellular location">
    <subcellularLocation>
        <location evidence="8">Cell membrane</location>
        <topology evidence="8">Peripheral membrane protein</topology>
    </subcellularLocation>
    <subcellularLocation>
        <location evidence="1">Membrane</location>
    </subcellularLocation>
</comment>